<dbReference type="InterPro" id="IPR036102">
    <property type="entry name" value="OsmC/Ohrsf"/>
</dbReference>
<dbReference type="PANTHER" id="PTHR42830:SF2">
    <property type="entry name" value="OSMC_OHR FAMILY PROTEIN"/>
    <property type="match status" value="1"/>
</dbReference>
<proteinExistence type="predicted"/>
<evidence type="ECO:0000313" key="2">
    <source>
        <dbReference type="Proteomes" id="UP000293637"/>
    </source>
</evidence>
<dbReference type="RefSeq" id="WP_002458853.1">
    <property type="nucleotide sequence ID" value="NZ_AP021848.1"/>
</dbReference>
<dbReference type="Pfam" id="PF02566">
    <property type="entry name" value="OsmC"/>
    <property type="match status" value="1"/>
</dbReference>
<dbReference type="Proteomes" id="UP000293637">
    <property type="component" value="Unassembled WGS sequence"/>
</dbReference>
<evidence type="ECO:0000313" key="1">
    <source>
        <dbReference type="EMBL" id="TBW71679.1"/>
    </source>
</evidence>
<dbReference type="AlphaFoldDB" id="A0A292DE24"/>
<dbReference type="InterPro" id="IPR052707">
    <property type="entry name" value="OsmC_Ohr_Peroxiredoxin"/>
</dbReference>
<dbReference type="InterPro" id="IPR003718">
    <property type="entry name" value="OsmC/Ohr_fam"/>
</dbReference>
<dbReference type="PANTHER" id="PTHR42830">
    <property type="entry name" value="OSMOTICALLY INDUCIBLE FAMILY PROTEIN"/>
    <property type="match status" value="1"/>
</dbReference>
<dbReference type="NCBIfam" id="TIGR03563">
    <property type="entry name" value="perox_SACOL1771"/>
    <property type="match status" value="1"/>
</dbReference>
<protein>
    <submittedName>
        <fullName evidence="1">SACOL1771 family peroxiredoxin</fullName>
    </submittedName>
</protein>
<dbReference type="SUPFAM" id="SSF82784">
    <property type="entry name" value="OsmC-like"/>
    <property type="match status" value="1"/>
</dbReference>
<name>A0A292DE24_STALU</name>
<reference evidence="1 2" key="1">
    <citation type="journal article" date="2019" name="Sci. Transl. Med.">
        <title>Quorum sensing between bacterial species on the skin protects against epidermal injury in atopic dermatitis.</title>
        <authorList>
            <person name="Williams M.R."/>
        </authorList>
    </citation>
    <scope>NUCLEOTIDE SEQUENCE [LARGE SCALE GENOMIC DNA]</scope>
    <source>
        <strain evidence="1 2">E7</strain>
    </source>
</reference>
<organism evidence="1 2">
    <name type="scientific">Staphylococcus lugdunensis</name>
    <dbReference type="NCBI Taxonomy" id="28035"/>
    <lineage>
        <taxon>Bacteria</taxon>
        <taxon>Bacillati</taxon>
        <taxon>Bacillota</taxon>
        <taxon>Bacilli</taxon>
        <taxon>Bacillales</taxon>
        <taxon>Staphylococcaceae</taxon>
        <taxon>Staphylococcus</taxon>
    </lineage>
</organism>
<accession>A0A292DE24</accession>
<comment type="caution">
    <text evidence="1">The sequence shown here is derived from an EMBL/GenBank/DDBJ whole genome shotgun (WGS) entry which is preliminary data.</text>
</comment>
<dbReference type="InterPro" id="IPR015946">
    <property type="entry name" value="KH_dom-like_a/b"/>
</dbReference>
<dbReference type="EMBL" id="SCHB01000006">
    <property type="protein sequence ID" value="TBW71679.1"/>
    <property type="molecule type" value="Genomic_DNA"/>
</dbReference>
<dbReference type="InterPro" id="IPR019905">
    <property type="entry name" value="OsmC-like_firmicutes"/>
</dbReference>
<gene>
    <name evidence="1" type="ORF">EQ812_09370</name>
</gene>
<sequence length="148" mass="16326">MVKHDFKVKTHWTGGRESIGTVEGDILNERISIPSSLGGNGTGTNPDEMLVSAASSCYIISLAAALERARFDNITIKNESIGTAQFNQGKFSMIRIVHKPTIFIDKLQSNRLQQRISKLTQIADEHCMISNSIRGNIEIIIEPTIAEN</sequence>
<dbReference type="GeneID" id="58089504"/>
<dbReference type="Gene3D" id="3.30.300.20">
    <property type="match status" value="1"/>
</dbReference>